<comment type="caution">
    <text evidence="2">The sequence shown here is derived from an EMBL/GenBank/DDBJ whole genome shotgun (WGS) entry which is preliminary data.</text>
</comment>
<gene>
    <name evidence="2" type="ORF">WICPIJ_003173</name>
</gene>
<dbReference type="EMBL" id="JAEUBG010001747">
    <property type="protein sequence ID" value="KAH3685884.1"/>
    <property type="molecule type" value="Genomic_DNA"/>
</dbReference>
<protein>
    <submittedName>
        <fullName evidence="2">Uncharacterized protein</fullName>
    </submittedName>
</protein>
<keyword evidence="3" id="KW-1185">Reference proteome</keyword>
<evidence type="ECO:0000313" key="2">
    <source>
        <dbReference type="EMBL" id="KAH3685884.1"/>
    </source>
</evidence>
<name>A0A9P8QAH6_WICPI</name>
<evidence type="ECO:0000256" key="1">
    <source>
        <dbReference type="SAM" id="Phobius"/>
    </source>
</evidence>
<organism evidence="2 3">
    <name type="scientific">Wickerhamomyces pijperi</name>
    <name type="common">Yeast</name>
    <name type="synonym">Pichia pijperi</name>
    <dbReference type="NCBI Taxonomy" id="599730"/>
    <lineage>
        <taxon>Eukaryota</taxon>
        <taxon>Fungi</taxon>
        <taxon>Dikarya</taxon>
        <taxon>Ascomycota</taxon>
        <taxon>Saccharomycotina</taxon>
        <taxon>Saccharomycetes</taxon>
        <taxon>Phaffomycetales</taxon>
        <taxon>Wickerhamomycetaceae</taxon>
        <taxon>Wickerhamomyces</taxon>
    </lineage>
</organism>
<accession>A0A9P8QAH6</accession>
<proteinExistence type="predicted"/>
<dbReference type="AlphaFoldDB" id="A0A9P8QAH6"/>
<reference evidence="2" key="2">
    <citation type="submission" date="2021-01" db="EMBL/GenBank/DDBJ databases">
        <authorList>
            <person name="Schikora-Tamarit M.A."/>
        </authorList>
    </citation>
    <scope>NUCLEOTIDE SEQUENCE</scope>
    <source>
        <strain evidence="2">CBS2887</strain>
    </source>
</reference>
<reference evidence="2" key="1">
    <citation type="journal article" date="2021" name="Open Biol.">
        <title>Shared evolutionary footprints suggest mitochondrial oxidative damage underlies multiple complex I losses in fungi.</title>
        <authorList>
            <person name="Schikora-Tamarit M.A."/>
            <person name="Marcet-Houben M."/>
            <person name="Nosek J."/>
            <person name="Gabaldon T."/>
        </authorList>
    </citation>
    <scope>NUCLEOTIDE SEQUENCE</scope>
    <source>
        <strain evidence="2">CBS2887</strain>
    </source>
</reference>
<keyword evidence="1" id="KW-0472">Membrane</keyword>
<keyword evidence="1" id="KW-1133">Transmembrane helix</keyword>
<evidence type="ECO:0000313" key="3">
    <source>
        <dbReference type="Proteomes" id="UP000774326"/>
    </source>
</evidence>
<sequence>MFHDFQHSYFIQSIIRPKFSTFKERYDQPHIFQDSASKQSQSEYHYRYCLSPIFHDEDPFMEDIKSDCEKKDQYTKGQLFVLQFFYTVMTIFWIIGSISISYSGINDILCKL</sequence>
<dbReference type="Proteomes" id="UP000774326">
    <property type="component" value="Unassembled WGS sequence"/>
</dbReference>
<keyword evidence="1" id="KW-0812">Transmembrane</keyword>
<feature type="transmembrane region" description="Helical" evidence="1">
    <location>
        <begin position="79"/>
        <end position="102"/>
    </location>
</feature>